<keyword evidence="3" id="KW-1185">Reference proteome</keyword>
<proteinExistence type="predicted"/>
<evidence type="ECO:0000313" key="2">
    <source>
        <dbReference type="EMBL" id="KAG1530156.1"/>
    </source>
</evidence>
<accession>A0A9P6XQF1</accession>
<dbReference type="Proteomes" id="UP000740926">
    <property type="component" value="Unassembled WGS sequence"/>
</dbReference>
<gene>
    <name evidence="2" type="ORF">G6F50_017506</name>
</gene>
<feature type="region of interest" description="Disordered" evidence="1">
    <location>
        <begin position="1"/>
        <end position="121"/>
    </location>
</feature>
<organism evidence="2 3">
    <name type="scientific">Rhizopus delemar</name>
    <dbReference type="NCBI Taxonomy" id="936053"/>
    <lineage>
        <taxon>Eukaryota</taxon>
        <taxon>Fungi</taxon>
        <taxon>Fungi incertae sedis</taxon>
        <taxon>Mucoromycota</taxon>
        <taxon>Mucoromycotina</taxon>
        <taxon>Mucoromycetes</taxon>
        <taxon>Mucorales</taxon>
        <taxon>Mucorineae</taxon>
        <taxon>Rhizopodaceae</taxon>
        <taxon>Rhizopus</taxon>
    </lineage>
</organism>
<reference evidence="2 3" key="1">
    <citation type="journal article" date="2020" name="Microb. Genom.">
        <title>Genetic diversity of clinical and environmental Mucorales isolates obtained from an investigation of mucormycosis cases among solid organ transplant recipients.</title>
        <authorList>
            <person name="Nguyen M.H."/>
            <person name="Kaul D."/>
            <person name="Muto C."/>
            <person name="Cheng S.J."/>
            <person name="Richter R.A."/>
            <person name="Bruno V.M."/>
            <person name="Liu G."/>
            <person name="Beyhan S."/>
            <person name="Sundermann A.J."/>
            <person name="Mounaud S."/>
            <person name="Pasculle A.W."/>
            <person name="Nierman W.C."/>
            <person name="Driscoll E."/>
            <person name="Cumbie R."/>
            <person name="Clancy C.J."/>
            <person name="Dupont C.L."/>
        </authorList>
    </citation>
    <scope>NUCLEOTIDE SEQUENCE [LARGE SCALE GENOMIC DNA]</scope>
    <source>
        <strain evidence="2 3">GL24</strain>
    </source>
</reference>
<sequence>MPFPARGRSARRHRGGPTAAIQTPACCHARSCRHAGSGDRPGRGGAPPVPRHRNRRCRSGPAHACCRRSAGSACRPASHRRGRPCPADGRRLHPGAAAAAGRRSHAPGLPRSGCRACRHSP</sequence>
<evidence type="ECO:0000256" key="1">
    <source>
        <dbReference type="SAM" id="MobiDB-lite"/>
    </source>
</evidence>
<name>A0A9P6XQF1_9FUNG</name>
<evidence type="ECO:0000313" key="3">
    <source>
        <dbReference type="Proteomes" id="UP000740926"/>
    </source>
</evidence>
<dbReference type="AlphaFoldDB" id="A0A9P6XQF1"/>
<dbReference type="EMBL" id="JAANIU010013100">
    <property type="protein sequence ID" value="KAG1530156.1"/>
    <property type="molecule type" value="Genomic_DNA"/>
</dbReference>
<protein>
    <submittedName>
        <fullName evidence="2">Uncharacterized protein</fullName>
    </submittedName>
</protein>
<comment type="caution">
    <text evidence="2">The sequence shown here is derived from an EMBL/GenBank/DDBJ whole genome shotgun (WGS) entry which is preliminary data.</text>
</comment>